<protein>
    <recommendedName>
        <fullName evidence="7">Rhodopsin domain-containing protein</fullName>
    </recommendedName>
</protein>
<evidence type="ECO:0000256" key="6">
    <source>
        <dbReference type="SAM" id="Phobius"/>
    </source>
</evidence>
<feature type="domain" description="Rhodopsin" evidence="7">
    <location>
        <begin position="36"/>
        <end position="279"/>
    </location>
</feature>
<organism evidence="8 9">
    <name type="scientific">Endocarpon pusillum (strain Z07020 / HMAS-L-300199)</name>
    <name type="common">Lichen-forming fungus</name>
    <dbReference type="NCBI Taxonomy" id="1263415"/>
    <lineage>
        <taxon>Eukaryota</taxon>
        <taxon>Fungi</taxon>
        <taxon>Dikarya</taxon>
        <taxon>Ascomycota</taxon>
        <taxon>Pezizomycotina</taxon>
        <taxon>Eurotiomycetes</taxon>
        <taxon>Chaetothyriomycetidae</taxon>
        <taxon>Verrucariales</taxon>
        <taxon>Verrucariaceae</taxon>
        <taxon>Endocarpon</taxon>
    </lineage>
</organism>
<evidence type="ECO:0000256" key="5">
    <source>
        <dbReference type="ARBA" id="ARBA00038359"/>
    </source>
</evidence>
<dbReference type="PANTHER" id="PTHR33048">
    <property type="entry name" value="PTH11-LIKE INTEGRAL MEMBRANE PROTEIN (AFU_ORTHOLOGUE AFUA_5G11245)"/>
    <property type="match status" value="1"/>
</dbReference>
<evidence type="ECO:0000256" key="2">
    <source>
        <dbReference type="ARBA" id="ARBA00022692"/>
    </source>
</evidence>
<dbReference type="EMBL" id="KE721237">
    <property type="protein sequence ID" value="ERF71135.1"/>
    <property type="molecule type" value="Genomic_DNA"/>
</dbReference>
<evidence type="ECO:0000313" key="9">
    <source>
        <dbReference type="Proteomes" id="UP000019373"/>
    </source>
</evidence>
<comment type="similarity">
    <text evidence="5">Belongs to the SAT4 family.</text>
</comment>
<dbReference type="GO" id="GO:0016020">
    <property type="term" value="C:membrane"/>
    <property type="evidence" value="ECO:0007669"/>
    <property type="project" value="UniProtKB-SubCell"/>
</dbReference>
<evidence type="ECO:0000259" key="7">
    <source>
        <dbReference type="Pfam" id="PF20684"/>
    </source>
</evidence>
<dbReference type="PANTHER" id="PTHR33048:SF47">
    <property type="entry name" value="INTEGRAL MEMBRANE PROTEIN-RELATED"/>
    <property type="match status" value="1"/>
</dbReference>
<evidence type="ECO:0000256" key="4">
    <source>
        <dbReference type="ARBA" id="ARBA00023136"/>
    </source>
</evidence>
<feature type="transmembrane region" description="Helical" evidence="6">
    <location>
        <begin position="138"/>
        <end position="160"/>
    </location>
</feature>
<dbReference type="RefSeq" id="XP_007803215.1">
    <property type="nucleotide sequence ID" value="XM_007805024.1"/>
</dbReference>
<gene>
    <name evidence="8" type="ORF">EPUS_08930</name>
</gene>
<comment type="subcellular location">
    <subcellularLocation>
        <location evidence="1">Membrane</location>
        <topology evidence="1">Multi-pass membrane protein</topology>
    </subcellularLocation>
</comment>
<dbReference type="Proteomes" id="UP000019373">
    <property type="component" value="Unassembled WGS sequence"/>
</dbReference>
<keyword evidence="2 6" id="KW-0812">Transmembrane</keyword>
<dbReference type="eggNOG" id="ENOG502SSB8">
    <property type="taxonomic scope" value="Eukaryota"/>
</dbReference>
<keyword evidence="9" id="KW-1185">Reference proteome</keyword>
<feature type="transmembrane region" description="Helical" evidence="6">
    <location>
        <begin position="12"/>
        <end position="35"/>
    </location>
</feature>
<dbReference type="HOGENOM" id="CLU_046870_3_0_1"/>
<dbReference type="Pfam" id="PF20684">
    <property type="entry name" value="Fung_rhodopsin"/>
    <property type="match status" value="1"/>
</dbReference>
<sequence length="350" mass="39149">MSTAPASFTPLAISQTTFLGIVWGSSMVSFLFVIFRGYCRIKRFRRLFLDDALVLLAWILLFITAVIWQTRVYIIYYVWDISVGAISPPPADLWEKIDKQVHQGIAVTILTLVSLWCVKFALLALFKKMGRKVRRQRVLWWIVFLFTVATLAVSIGVQAYGCVFGDIRVIAVKCAQPETGEYIRAILRVQAAVDVASDALITIIPITLLWTVRISLRTKLEIAAVFCLTLFTMICAVIKVIFTLESPREDDSWLFSWSAIEGAVAIIISCLVAYRASLHKEPERKRYQGGASAYPLRNVPNHQSSANFSGDLTAPRGGQSSTSTIADEDTLTQPDAIWVQQVYTVDGTRL</sequence>
<dbReference type="AlphaFoldDB" id="U1HLJ9"/>
<evidence type="ECO:0000313" key="8">
    <source>
        <dbReference type="EMBL" id="ERF71135.1"/>
    </source>
</evidence>
<dbReference type="GeneID" id="19243770"/>
<proteinExistence type="inferred from homology"/>
<dbReference type="OMA" id="FWANCAG"/>
<dbReference type="InterPro" id="IPR052337">
    <property type="entry name" value="SAT4-like"/>
</dbReference>
<dbReference type="OrthoDB" id="444631at2759"/>
<name>U1HLJ9_ENDPU</name>
<feature type="transmembrane region" description="Helical" evidence="6">
    <location>
        <begin position="222"/>
        <end position="242"/>
    </location>
</feature>
<keyword evidence="4 6" id="KW-0472">Membrane</keyword>
<feature type="transmembrane region" description="Helical" evidence="6">
    <location>
        <begin position="254"/>
        <end position="276"/>
    </location>
</feature>
<evidence type="ECO:0000256" key="1">
    <source>
        <dbReference type="ARBA" id="ARBA00004141"/>
    </source>
</evidence>
<reference evidence="9" key="1">
    <citation type="journal article" date="2014" name="BMC Genomics">
        <title>Genome characteristics reveal the impact of lichenization on lichen-forming fungus Endocarpon pusillum Hedwig (Verrucariales, Ascomycota).</title>
        <authorList>
            <person name="Wang Y.-Y."/>
            <person name="Liu B."/>
            <person name="Zhang X.-Y."/>
            <person name="Zhou Q.-M."/>
            <person name="Zhang T."/>
            <person name="Li H."/>
            <person name="Yu Y.-F."/>
            <person name="Zhang X.-L."/>
            <person name="Hao X.-Y."/>
            <person name="Wang M."/>
            <person name="Wang L."/>
            <person name="Wei J.-C."/>
        </authorList>
    </citation>
    <scope>NUCLEOTIDE SEQUENCE [LARGE SCALE GENOMIC DNA]</scope>
    <source>
        <strain evidence="9">Z07020 / HMAS-L-300199</strain>
    </source>
</reference>
<accession>U1HLJ9</accession>
<feature type="transmembrane region" description="Helical" evidence="6">
    <location>
        <begin position="104"/>
        <end position="126"/>
    </location>
</feature>
<feature type="transmembrane region" description="Helical" evidence="6">
    <location>
        <begin position="47"/>
        <end position="68"/>
    </location>
</feature>
<feature type="transmembrane region" description="Helical" evidence="6">
    <location>
        <begin position="191"/>
        <end position="210"/>
    </location>
</feature>
<dbReference type="InterPro" id="IPR049326">
    <property type="entry name" value="Rhodopsin_dom_fungi"/>
</dbReference>
<evidence type="ECO:0000256" key="3">
    <source>
        <dbReference type="ARBA" id="ARBA00022989"/>
    </source>
</evidence>
<keyword evidence="3 6" id="KW-1133">Transmembrane helix</keyword>